<dbReference type="GO" id="GO:0016787">
    <property type="term" value="F:hydrolase activity"/>
    <property type="evidence" value="ECO:0007669"/>
    <property type="project" value="UniProtKB-KW"/>
</dbReference>
<evidence type="ECO:0000256" key="1">
    <source>
        <dbReference type="ARBA" id="ARBA00022801"/>
    </source>
</evidence>
<evidence type="ECO:0000313" key="5">
    <source>
        <dbReference type="Proteomes" id="UP000325466"/>
    </source>
</evidence>
<dbReference type="SUPFAM" id="SSF53474">
    <property type="entry name" value="alpha/beta-Hydrolases"/>
    <property type="match status" value="1"/>
</dbReference>
<dbReference type="Proteomes" id="UP000325466">
    <property type="component" value="Unassembled WGS sequence"/>
</dbReference>
<dbReference type="SMART" id="SM01110">
    <property type="entry name" value="Cutinase"/>
    <property type="match status" value="1"/>
</dbReference>
<reference evidence="4" key="3">
    <citation type="submission" date="2022-09" db="EMBL/GenBank/DDBJ databases">
        <title>The genome sequence of Rhodococcus aetherivorans N1.</title>
        <authorList>
            <person name="Jiang W."/>
        </authorList>
    </citation>
    <scope>NUCLEOTIDE SEQUENCE</scope>
    <source>
        <strain evidence="4">N1</strain>
    </source>
</reference>
<dbReference type="Gene3D" id="3.40.50.1820">
    <property type="entry name" value="alpha/beta hydrolase"/>
    <property type="match status" value="1"/>
</dbReference>
<dbReference type="Proteomes" id="UP001163947">
    <property type="component" value="Chromosome"/>
</dbReference>
<dbReference type="InterPro" id="IPR029058">
    <property type="entry name" value="AB_hydrolase_fold"/>
</dbReference>
<dbReference type="InterPro" id="IPR000675">
    <property type="entry name" value="Cutinase/axe"/>
</dbReference>
<dbReference type="KEGG" id="rav:AAT18_02360"/>
<feature type="signal peptide" evidence="2">
    <location>
        <begin position="1"/>
        <end position="28"/>
    </location>
</feature>
<dbReference type="AlphaFoldDB" id="A0A059MGF3"/>
<evidence type="ECO:0000313" key="3">
    <source>
        <dbReference type="EMBL" id="GES35437.1"/>
    </source>
</evidence>
<keyword evidence="1" id="KW-0378">Hydrolase</keyword>
<dbReference type="Pfam" id="PF01083">
    <property type="entry name" value="Cutinase"/>
    <property type="match status" value="1"/>
</dbReference>
<dbReference type="EMBL" id="CP106982">
    <property type="protein sequence ID" value="UYF94008.1"/>
    <property type="molecule type" value="Genomic_DNA"/>
</dbReference>
<dbReference type="GeneID" id="83624128"/>
<reference evidence="3" key="2">
    <citation type="submission" date="2019-10" db="EMBL/GenBank/DDBJ databases">
        <title>Draft genome sequence of Rhodococcus aetherivorans JCM 14343.</title>
        <authorList>
            <person name="Inoue D."/>
            <person name="Nakazawa M."/>
            <person name="Yamamoto N."/>
            <person name="Sei K."/>
            <person name="Ike M."/>
        </authorList>
    </citation>
    <scope>NUCLEOTIDE SEQUENCE</scope>
    <source>
        <strain evidence="3">JCM 14343</strain>
    </source>
</reference>
<accession>A0A059MGF3</accession>
<evidence type="ECO:0000313" key="6">
    <source>
        <dbReference type="Proteomes" id="UP001163947"/>
    </source>
</evidence>
<evidence type="ECO:0000313" key="4">
    <source>
        <dbReference type="EMBL" id="UYF94008.1"/>
    </source>
</evidence>
<gene>
    <name evidence="4" type="ORF">OCS65_26910</name>
    <name evidence="3" type="ORF">RAJCM14343_0685</name>
</gene>
<proteinExistence type="predicted"/>
<feature type="chain" id="PRO_5044537875" evidence="2">
    <location>
        <begin position="29"/>
        <end position="228"/>
    </location>
</feature>
<keyword evidence="2" id="KW-0732">Signal</keyword>
<dbReference type="RefSeq" id="WP_006943145.1">
    <property type="nucleotide sequence ID" value="NZ_BAAAYP010000053.1"/>
</dbReference>
<evidence type="ECO:0000256" key="2">
    <source>
        <dbReference type="SAM" id="SignalP"/>
    </source>
</evidence>
<accession>A0A0F6VFM1</accession>
<reference evidence="3 5" key="1">
    <citation type="journal article" date="2018" name="Biodegradation">
        <title>1,4-Dioxane degradation characteristics of Rhodococcus aetherivorans JCM 14343.</title>
        <authorList>
            <person name="Inoue D."/>
            <person name="Tsunoda T."/>
            <person name="Yamamoto N."/>
            <person name="Ike M."/>
            <person name="Sei K."/>
        </authorList>
    </citation>
    <scope>NUCLEOTIDE SEQUENCE [LARGE SCALE GENOMIC DNA]</scope>
    <source>
        <strain evidence="3 5">JCM 14343</strain>
    </source>
</reference>
<accession>N1MF22</accession>
<name>A0A059MGF3_9NOCA</name>
<keyword evidence="5" id="KW-1185">Reference proteome</keyword>
<dbReference type="EMBL" id="BLAH01000019">
    <property type="protein sequence ID" value="GES35437.1"/>
    <property type="molecule type" value="Genomic_DNA"/>
</dbReference>
<protein>
    <submittedName>
        <fullName evidence="4">PE-PPE domain-containing protein</fullName>
    </submittedName>
</protein>
<organism evidence="4 6">
    <name type="scientific">Rhodococcus aetherivorans</name>
    <dbReference type="NCBI Taxonomy" id="191292"/>
    <lineage>
        <taxon>Bacteria</taxon>
        <taxon>Bacillati</taxon>
        <taxon>Actinomycetota</taxon>
        <taxon>Actinomycetes</taxon>
        <taxon>Mycobacteriales</taxon>
        <taxon>Nocardiaceae</taxon>
        <taxon>Rhodococcus</taxon>
    </lineage>
</organism>
<sequence>MILSAVRVAIVGALTIGSMLGAVSIAHADPSPASYCAPTVVLAVDGTKGPETPDSIDPESPLNSYTDQYRNSPDFAVRHVRYPAGMVAGVFGWDTFMDQSVQIGVQNLWAEIGRTEAACGPRTRYELYGYSQGAIVVRRVAMEIDAAAPVHDDGTDLQDRVRVHLIADPAQGRPAQYAGPLVPGITLPQPAGELRHIPVTTECLEGDMICDPEGNVTGYIREHATYHP</sequence>